<protein>
    <submittedName>
        <fullName evidence="2">Uncharacterized protein</fullName>
    </submittedName>
</protein>
<feature type="region of interest" description="Disordered" evidence="1">
    <location>
        <begin position="1"/>
        <end position="32"/>
    </location>
</feature>
<name>A0ABR1DUK4_NECAM</name>
<gene>
    <name evidence="2" type="primary">Necator_chrV.g17983</name>
    <name evidence="2" type="ORF">RB195_013193</name>
</gene>
<dbReference type="Proteomes" id="UP001303046">
    <property type="component" value="Unassembled WGS sequence"/>
</dbReference>
<organism evidence="2 3">
    <name type="scientific">Necator americanus</name>
    <name type="common">Human hookworm</name>
    <dbReference type="NCBI Taxonomy" id="51031"/>
    <lineage>
        <taxon>Eukaryota</taxon>
        <taxon>Metazoa</taxon>
        <taxon>Ecdysozoa</taxon>
        <taxon>Nematoda</taxon>
        <taxon>Chromadorea</taxon>
        <taxon>Rhabditida</taxon>
        <taxon>Rhabditina</taxon>
        <taxon>Rhabditomorpha</taxon>
        <taxon>Strongyloidea</taxon>
        <taxon>Ancylostomatidae</taxon>
        <taxon>Bunostominae</taxon>
        <taxon>Necator</taxon>
    </lineage>
</organism>
<comment type="caution">
    <text evidence="2">The sequence shown here is derived from an EMBL/GenBank/DDBJ whole genome shotgun (WGS) entry which is preliminary data.</text>
</comment>
<reference evidence="2 3" key="1">
    <citation type="submission" date="2023-08" db="EMBL/GenBank/DDBJ databases">
        <title>A Necator americanus chromosomal reference genome.</title>
        <authorList>
            <person name="Ilik V."/>
            <person name="Petrzelkova K.J."/>
            <person name="Pardy F."/>
            <person name="Fuh T."/>
            <person name="Niatou-Singa F.S."/>
            <person name="Gouil Q."/>
            <person name="Baker L."/>
            <person name="Ritchie M.E."/>
            <person name="Jex A.R."/>
            <person name="Gazzola D."/>
            <person name="Li H."/>
            <person name="Toshio Fujiwara R."/>
            <person name="Zhan B."/>
            <person name="Aroian R.V."/>
            <person name="Pafco B."/>
            <person name="Schwarz E.M."/>
        </authorList>
    </citation>
    <scope>NUCLEOTIDE SEQUENCE [LARGE SCALE GENOMIC DNA]</scope>
    <source>
        <strain evidence="2 3">Aroian</strain>
        <tissue evidence="2">Whole animal</tissue>
    </source>
</reference>
<keyword evidence="3" id="KW-1185">Reference proteome</keyword>
<sequence length="122" mass="13042">MPSGPLSPSQSRTSVFGQVASSSLNPANSSELVEQGDLPVSLIYDQRSEDDLLQPLSMAVQDGDIFHMSSVGIPHQFPRKDLHCGIPSGKSGQEDVYAAFIPRSQAFPPPSTALRKSLTDTS</sequence>
<evidence type="ECO:0000256" key="1">
    <source>
        <dbReference type="SAM" id="MobiDB-lite"/>
    </source>
</evidence>
<evidence type="ECO:0000313" key="2">
    <source>
        <dbReference type="EMBL" id="KAK6754045.1"/>
    </source>
</evidence>
<dbReference type="EMBL" id="JAVFWL010000005">
    <property type="protein sequence ID" value="KAK6754045.1"/>
    <property type="molecule type" value="Genomic_DNA"/>
</dbReference>
<proteinExistence type="predicted"/>
<evidence type="ECO:0000313" key="3">
    <source>
        <dbReference type="Proteomes" id="UP001303046"/>
    </source>
</evidence>
<accession>A0ABR1DUK4</accession>